<protein>
    <recommendedName>
        <fullName evidence="1">Transposase-associated domain-containing protein</fullName>
    </recommendedName>
</protein>
<dbReference type="Pfam" id="PF02992">
    <property type="entry name" value="Transposase_21"/>
    <property type="match status" value="1"/>
</dbReference>
<keyword evidence="3" id="KW-1185">Reference proteome</keyword>
<sequence>MVACGACLRRLLAAVATTVAPAPAAPGFPWLLWLQSVAAAAPGMHAAIAAAALGRRTRLKLQADGSCPSFPFSQICAGLDLHLPPIHHIQILQPFEMDGDRMAMYDGWRKDGTHSKEWQAVTKAFLDHAFAVEPGLVVLCPCSKCENKWLLAKEDIEEHLCKRGFMPNYLVWRAHGERGGRVDQGVDLHEDHDRMDEMLNDLGMGVDRTSERQGQLPPEVKEFHRLLDASDERLHDYTQSTLLQTLTRLMSIKSKHNISNTAYNDFVKLIDDILPKNHKLPKNLYFAKKILAGLGMKYEKIDVCPNNCIMFWEKDGTDKLDCCNQCNASRYVQVTNDKGESVTTKVAAKQLRYMPLDSRFLRMYLCKKTTMHMRWPTEGKHQNKNEDIMEHPVDGDAWKALDNFDPEFAKDPRSIQFGLSMDSFTPFNTNASPYCCWPVFIIPYNLPPELVNKDEYMFLALVIPGPEHPGPKLNMFMRPLFKDLKRLWRGVKAYDSYAKEEFTLCAAYLWSVHDFMAYGDWSGVCMVGFAVQYAWMIQMHSN</sequence>
<evidence type="ECO:0000313" key="2">
    <source>
        <dbReference type="EMBL" id="WVZ50154.1"/>
    </source>
</evidence>
<dbReference type="PANTHER" id="PTHR10775">
    <property type="entry name" value="OS08G0208400 PROTEIN"/>
    <property type="match status" value="1"/>
</dbReference>
<dbReference type="InterPro" id="IPR004242">
    <property type="entry name" value="Transposase_21"/>
</dbReference>
<dbReference type="AlphaFoldDB" id="A0AAQ3PJF9"/>
<dbReference type="Proteomes" id="UP001341281">
    <property type="component" value="Chromosome 01"/>
</dbReference>
<evidence type="ECO:0000259" key="1">
    <source>
        <dbReference type="Pfam" id="PF13963"/>
    </source>
</evidence>
<reference evidence="2 3" key="1">
    <citation type="submission" date="2024-02" db="EMBL/GenBank/DDBJ databases">
        <title>High-quality chromosome-scale genome assembly of Pensacola bahiagrass (Paspalum notatum Flugge var. saurae).</title>
        <authorList>
            <person name="Vega J.M."/>
            <person name="Podio M."/>
            <person name="Orjuela J."/>
            <person name="Siena L.A."/>
            <person name="Pessino S.C."/>
            <person name="Combes M.C."/>
            <person name="Mariac C."/>
            <person name="Albertini E."/>
            <person name="Pupilli F."/>
            <person name="Ortiz J.P.A."/>
            <person name="Leblanc O."/>
        </authorList>
    </citation>
    <scope>NUCLEOTIDE SEQUENCE [LARGE SCALE GENOMIC DNA]</scope>
    <source>
        <strain evidence="2">R1</strain>
        <tissue evidence="2">Leaf</tissue>
    </source>
</reference>
<evidence type="ECO:0000313" key="3">
    <source>
        <dbReference type="Proteomes" id="UP001341281"/>
    </source>
</evidence>
<feature type="domain" description="Transposase-associated" evidence="1">
    <location>
        <begin position="110"/>
        <end position="177"/>
    </location>
</feature>
<name>A0AAQ3PJF9_PASNO</name>
<dbReference type="InterPro" id="IPR029480">
    <property type="entry name" value="Transpos_assoc"/>
</dbReference>
<dbReference type="Pfam" id="PF13963">
    <property type="entry name" value="Transpos_assoc"/>
    <property type="match status" value="1"/>
</dbReference>
<dbReference type="EMBL" id="CP144745">
    <property type="protein sequence ID" value="WVZ50154.1"/>
    <property type="molecule type" value="Genomic_DNA"/>
</dbReference>
<accession>A0AAQ3PJF9</accession>
<organism evidence="2 3">
    <name type="scientific">Paspalum notatum var. saurae</name>
    <dbReference type="NCBI Taxonomy" id="547442"/>
    <lineage>
        <taxon>Eukaryota</taxon>
        <taxon>Viridiplantae</taxon>
        <taxon>Streptophyta</taxon>
        <taxon>Embryophyta</taxon>
        <taxon>Tracheophyta</taxon>
        <taxon>Spermatophyta</taxon>
        <taxon>Magnoliopsida</taxon>
        <taxon>Liliopsida</taxon>
        <taxon>Poales</taxon>
        <taxon>Poaceae</taxon>
        <taxon>PACMAD clade</taxon>
        <taxon>Panicoideae</taxon>
        <taxon>Andropogonodae</taxon>
        <taxon>Paspaleae</taxon>
        <taxon>Paspalinae</taxon>
        <taxon>Paspalum</taxon>
    </lineage>
</organism>
<dbReference type="PANTHER" id="PTHR10775:SF185">
    <property type="entry name" value="OS08G0208400 PROTEIN"/>
    <property type="match status" value="1"/>
</dbReference>
<proteinExistence type="predicted"/>
<gene>
    <name evidence="2" type="ORF">U9M48_001437</name>
</gene>